<dbReference type="EMBL" id="CP011070">
    <property type="protein sequence ID" value="AJW70171.1"/>
    <property type="molecule type" value="Genomic_DNA"/>
</dbReference>
<dbReference type="STRING" id="1580092.NADRNF5_0475"/>
<dbReference type="HOGENOM" id="CLU_200902_0_0_2"/>
<feature type="transmembrane region" description="Helical" evidence="1">
    <location>
        <begin position="48"/>
        <end position="67"/>
    </location>
</feature>
<dbReference type="KEGG" id="nin:NADRNF5_0475"/>
<evidence type="ECO:0000313" key="3">
    <source>
        <dbReference type="Proteomes" id="UP000032408"/>
    </source>
</evidence>
<evidence type="ECO:0000256" key="1">
    <source>
        <dbReference type="SAM" id="Phobius"/>
    </source>
</evidence>
<keyword evidence="1" id="KW-1133">Transmembrane helix</keyword>
<accession>A0A0D5C0C4</accession>
<reference evidence="3" key="1">
    <citation type="submission" date="2015-03" db="EMBL/GenBank/DDBJ databases">
        <title>Characterization of two novel Thaumarchaeota isolated from the Northern Adriatic Sea.</title>
        <authorList>
            <person name="Bayer B."/>
            <person name="Vojvoda J."/>
            <person name="Offre P."/>
            <person name="Srivastava A."/>
            <person name="Elisabeth N."/>
            <person name="Garcia J.A.L."/>
            <person name="Schleper C."/>
            <person name="Herndl G.J."/>
        </authorList>
    </citation>
    <scope>NUCLEOTIDE SEQUENCE [LARGE SCALE GENOMIC DNA]</scope>
    <source>
        <strain evidence="3">NF5</strain>
    </source>
</reference>
<proteinExistence type="predicted"/>
<organism evidence="2 3">
    <name type="scientific">Nitrosopumilus adriaticus</name>
    <dbReference type="NCBI Taxonomy" id="1580092"/>
    <lineage>
        <taxon>Archaea</taxon>
        <taxon>Nitrososphaerota</taxon>
        <taxon>Nitrososphaeria</taxon>
        <taxon>Nitrosopumilales</taxon>
        <taxon>Nitrosopumilaceae</taxon>
        <taxon>Nitrosopumilus</taxon>
    </lineage>
</organism>
<feature type="transmembrane region" description="Helical" evidence="1">
    <location>
        <begin position="20"/>
        <end position="42"/>
    </location>
</feature>
<keyword evidence="1" id="KW-0472">Membrane</keyword>
<keyword evidence="3" id="KW-1185">Reference proteome</keyword>
<keyword evidence="1" id="KW-0812">Transmembrane</keyword>
<gene>
    <name evidence="2" type="ORF">NADRNF5_0475</name>
</gene>
<evidence type="ECO:0000313" key="2">
    <source>
        <dbReference type="EMBL" id="AJW70171.1"/>
    </source>
</evidence>
<protein>
    <submittedName>
        <fullName evidence="2">Uncharacterized protein</fullName>
    </submittedName>
</protein>
<reference evidence="2 3" key="2">
    <citation type="journal article" date="2016" name="ISME J.">
        <title>Physiological and genomic characterization of two novel marine thaumarchaeal strains indicates niche differentiation.</title>
        <authorList>
            <person name="Bayer B."/>
            <person name="Vojvoda J."/>
            <person name="Offre P."/>
            <person name="Alves R.J."/>
            <person name="Elisabeth N.H."/>
            <person name="Garcia J.A."/>
            <person name="Volland J.M."/>
            <person name="Srivastava A."/>
            <person name="Schleper C."/>
            <person name="Herndl G.J."/>
        </authorList>
    </citation>
    <scope>NUCLEOTIDE SEQUENCE [LARGE SCALE GENOMIC DNA]</scope>
    <source>
        <strain evidence="2 3">NF5</strain>
    </source>
</reference>
<dbReference type="AlphaFoldDB" id="A0A0D5C0C4"/>
<sequence>MKFLPLTDKESTKLSIRDIALKGTIIALIVTVPSLLTFVLVWIILDDLFLGVILGAFVHFIAMGFSLKISKKILVKK</sequence>
<name>A0A0D5C0C4_9ARCH</name>
<dbReference type="Proteomes" id="UP000032408">
    <property type="component" value="Chromosome"/>
</dbReference>